<dbReference type="AlphaFoldDB" id="A0A8C5U1Q0"/>
<evidence type="ECO:0000256" key="11">
    <source>
        <dbReference type="ARBA" id="ARBA00023180"/>
    </source>
</evidence>
<feature type="chain" id="PRO_5034296940" evidence="15">
    <location>
        <begin position="24"/>
        <end position="685"/>
    </location>
</feature>
<keyword evidence="9 14" id="KW-0472">Membrane</keyword>
<keyword evidence="3 14" id="KW-0812">Transmembrane</keyword>
<feature type="compositionally biased region" description="Basic and acidic residues" evidence="13">
    <location>
        <begin position="282"/>
        <end position="295"/>
    </location>
</feature>
<dbReference type="PROSITE" id="PS51870">
    <property type="entry name" value="APP_E2"/>
    <property type="match status" value="1"/>
</dbReference>
<feature type="region of interest" description="Disordered" evidence="13">
    <location>
        <begin position="225"/>
        <end position="295"/>
    </location>
</feature>
<comment type="caution">
    <text evidence="12">Lacks conserved residue(s) required for the propagation of feature annotation.</text>
</comment>
<evidence type="ECO:0000256" key="5">
    <source>
        <dbReference type="ARBA" id="ARBA00022729"/>
    </source>
</evidence>
<feature type="disulfide bond" evidence="12">
    <location>
        <begin position="143"/>
        <end position="197"/>
    </location>
</feature>
<dbReference type="GO" id="GO:0007417">
    <property type="term" value="P:central nervous system development"/>
    <property type="evidence" value="ECO:0007669"/>
    <property type="project" value="TreeGrafter"/>
</dbReference>
<feature type="disulfide bond" evidence="12">
    <location>
        <begin position="83"/>
        <end position="127"/>
    </location>
</feature>
<evidence type="ECO:0000256" key="7">
    <source>
        <dbReference type="ARBA" id="ARBA00022989"/>
    </source>
</evidence>
<dbReference type="Gene3D" id="3.90.570.10">
    <property type="entry name" value="Amyloidogenic glycoprotein, heparin-binding domain"/>
    <property type="match status" value="1"/>
</dbReference>
<evidence type="ECO:0000259" key="17">
    <source>
        <dbReference type="PROSITE" id="PS51870"/>
    </source>
</evidence>
<proteinExistence type="inferred from homology"/>
<dbReference type="Ensembl" id="ENSMCST00000014282.1">
    <property type="protein sequence ID" value="ENSMCSP00000013922.1"/>
    <property type="gene ID" value="ENSMCSG00000009860.1"/>
</dbReference>
<keyword evidence="5 15" id="KW-0732">Signal</keyword>
<dbReference type="GO" id="GO:0008201">
    <property type="term" value="F:heparin binding"/>
    <property type="evidence" value="ECO:0007669"/>
    <property type="project" value="UniProtKB-UniRule"/>
</dbReference>
<dbReference type="GO" id="GO:0051246">
    <property type="term" value="P:regulation of protein metabolic process"/>
    <property type="evidence" value="ECO:0007669"/>
    <property type="project" value="UniProtKB-ARBA"/>
</dbReference>
<feature type="signal peptide" evidence="15">
    <location>
        <begin position="1"/>
        <end position="23"/>
    </location>
</feature>
<dbReference type="FunFam" id="3.30.1490.140:FF:000001">
    <property type="entry name" value="Amyloid beta (A4) protein b"/>
    <property type="match status" value="1"/>
</dbReference>
<evidence type="ECO:0000256" key="13">
    <source>
        <dbReference type="SAM" id="MobiDB-lite"/>
    </source>
</evidence>
<evidence type="ECO:0000256" key="3">
    <source>
        <dbReference type="ARBA" id="ARBA00022692"/>
    </source>
</evidence>
<dbReference type="InterPro" id="IPR008155">
    <property type="entry name" value="Amyloid_glyco"/>
</dbReference>
<keyword evidence="7 14" id="KW-1133">Transmembrane helix</keyword>
<dbReference type="PROSITE" id="PS00319">
    <property type="entry name" value="APP_CUBD"/>
    <property type="match status" value="1"/>
</dbReference>
<evidence type="ECO:0000313" key="19">
    <source>
        <dbReference type="Proteomes" id="UP000694560"/>
    </source>
</evidence>
<dbReference type="InterPro" id="IPR019543">
    <property type="entry name" value="APP_amyloid_C"/>
</dbReference>
<keyword evidence="8" id="KW-0186">Copper</keyword>
<dbReference type="InterPro" id="IPR024329">
    <property type="entry name" value="Amyloid_glyco_E2_domain"/>
</dbReference>
<dbReference type="Gene3D" id="2.30.29.30">
    <property type="entry name" value="Pleckstrin-homology domain (PH domain)/Phosphotyrosine-binding domain (PTB)"/>
    <property type="match status" value="1"/>
</dbReference>
<keyword evidence="4" id="KW-0479">Metal-binding</keyword>
<dbReference type="InterPro" id="IPR011178">
    <property type="entry name" value="Amyloid_glyco_Cu-bd"/>
</dbReference>
<dbReference type="SMART" id="SM00006">
    <property type="entry name" value="A4_EXTRA"/>
    <property type="match status" value="1"/>
</dbReference>
<evidence type="ECO:0000256" key="4">
    <source>
        <dbReference type="ARBA" id="ARBA00022723"/>
    </source>
</evidence>
<dbReference type="GO" id="GO:0007409">
    <property type="term" value="P:axonogenesis"/>
    <property type="evidence" value="ECO:0007669"/>
    <property type="project" value="TreeGrafter"/>
</dbReference>
<dbReference type="GO" id="GO:0046914">
    <property type="term" value="F:transition metal ion binding"/>
    <property type="evidence" value="ECO:0007669"/>
    <property type="project" value="InterPro"/>
</dbReference>
<evidence type="ECO:0000259" key="16">
    <source>
        <dbReference type="PROSITE" id="PS51869"/>
    </source>
</evidence>
<organism evidence="18 19">
    <name type="scientific">Malurus cyaneus samueli</name>
    <dbReference type="NCBI Taxonomy" id="2593467"/>
    <lineage>
        <taxon>Eukaryota</taxon>
        <taxon>Metazoa</taxon>
        <taxon>Chordata</taxon>
        <taxon>Craniata</taxon>
        <taxon>Vertebrata</taxon>
        <taxon>Euteleostomi</taxon>
        <taxon>Archelosauria</taxon>
        <taxon>Archosauria</taxon>
        <taxon>Dinosauria</taxon>
        <taxon>Saurischia</taxon>
        <taxon>Theropoda</taxon>
        <taxon>Coelurosauria</taxon>
        <taxon>Aves</taxon>
        <taxon>Neognathae</taxon>
        <taxon>Neoaves</taxon>
        <taxon>Telluraves</taxon>
        <taxon>Australaves</taxon>
        <taxon>Passeriformes</taxon>
        <taxon>Meliphagoidea</taxon>
        <taxon>Maluridae</taxon>
        <taxon>Malurus</taxon>
    </lineage>
</organism>
<feature type="transmembrane region" description="Helical" evidence="14">
    <location>
        <begin position="616"/>
        <end position="638"/>
    </location>
</feature>
<dbReference type="Pfam" id="PF10515">
    <property type="entry name" value="APP_amyloid"/>
    <property type="match status" value="1"/>
</dbReference>
<evidence type="ECO:0000256" key="14">
    <source>
        <dbReference type="SAM" id="Phobius"/>
    </source>
</evidence>
<reference evidence="18" key="2">
    <citation type="submission" date="2025-09" db="UniProtKB">
        <authorList>
            <consortium name="Ensembl"/>
        </authorList>
    </citation>
    <scope>IDENTIFICATION</scope>
</reference>
<accession>A0A8C5U1Q0</accession>
<dbReference type="PANTHER" id="PTHR23103:SF14">
    <property type="entry name" value="AMYLOID BETA PRECURSOR LIKE PROTEIN 2"/>
    <property type="match status" value="1"/>
</dbReference>
<dbReference type="GO" id="GO:0012505">
    <property type="term" value="C:endomembrane system"/>
    <property type="evidence" value="ECO:0007669"/>
    <property type="project" value="UniProtKB-ARBA"/>
</dbReference>
<dbReference type="GO" id="GO:0004867">
    <property type="term" value="F:serine-type endopeptidase inhibitor activity"/>
    <property type="evidence" value="ECO:0007669"/>
    <property type="project" value="UniProtKB-KW"/>
</dbReference>
<comment type="subcellular location">
    <subcellularLocation>
        <location evidence="1">Membrane</location>
        <topology evidence="1">Single-pass type I membrane protein</topology>
    </subcellularLocation>
</comment>
<evidence type="ECO:0000256" key="6">
    <source>
        <dbReference type="ARBA" id="ARBA00022900"/>
    </source>
</evidence>
<dbReference type="InterPro" id="IPR011993">
    <property type="entry name" value="PH-like_dom_sf"/>
</dbReference>
<dbReference type="InterPro" id="IPR019745">
    <property type="entry name" value="Amyloid_glyco_intracell_CS"/>
</dbReference>
<dbReference type="FunFam" id="3.90.570.10:FF:000001">
    <property type="entry name" value="Amyloid beta A4 protein"/>
    <property type="match status" value="1"/>
</dbReference>
<feature type="disulfide bond" evidence="12">
    <location>
        <begin position="154"/>
        <end position="184"/>
    </location>
</feature>
<dbReference type="InterPro" id="IPR015849">
    <property type="entry name" value="Amyloid_glyco_heparin-bd"/>
</dbReference>
<protein>
    <submittedName>
        <fullName evidence="18">Amyloid beta precursor like protein 2</fullName>
    </submittedName>
</protein>
<dbReference type="GO" id="GO:0043005">
    <property type="term" value="C:neuron projection"/>
    <property type="evidence" value="ECO:0007669"/>
    <property type="project" value="UniProtKB-ARBA"/>
</dbReference>
<dbReference type="InterPro" id="IPR036669">
    <property type="entry name" value="Amyloid_Cu-bd_sf"/>
</dbReference>
<dbReference type="Pfam" id="PF02177">
    <property type="entry name" value="APP_N"/>
    <property type="match status" value="1"/>
</dbReference>
<dbReference type="SUPFAM" id="SSF109843">
    <property type="entry name" value="CAPPD, an extracellular domain of amyloid beta A4 protein"/>
    <property type="match status" value="1"/>
</dbReference>
<dbReference type="SUPFAM" id="SSF56491">
    <property type="entry name" value="A heparin-binding domain"/>
    <property type="match status" value="1"/>
</dbReference>
<feature type="disulfide bond" evidence="12">
    <location>
        <begin position="108"/>
        <end position="115"/>
    </location>
</feature>
<evidence type="ECO:0000256" key="9">
    <source>
        <dbReference type="ARBA" id="ARBA00023136"/>
    </source>
</evidence>
<keyword evidence="11" id="KW-0325">Glycoprotein</keyword>
<dbReference type="SUPFAM" id="SSF89811">
    <property type="entry name" value="Amyloid beta a4 protein copper binding domain (domain 2)"/>
    <property type="match status" value="1"/>
</dbReference>
<keyword evidence="19" id="KW-1185">Reference proteome</keyword>
<feature type="region of interest" description="GFLD subdomain" evidence="12">
    <location>
        <begin position="38"/>
        <end position="133"/>
    </location>
</feature>
<evidence type="ECO:0000313" key="18">
    <source>
        <dbReference type="Ensembl" id="ENSMCSP00000013922.1"/>
    </source>
</evidence>
<dbReference type="Proteomes" id="UP000694560">
    <property type="component" value="Unplaced"/>
</dbReference>
<name>A0A8C5U1Q0_9PASS</name>
<evidence type="ECO:0000256" key="12">
    <source>
        <dbReference type="PROSITE-ProRule" id="PRU01217"/>
    </source>
</evidence>
<dbReference type="PRINTS" id="PR00203">
    <property type="entry name" value="AMYLOIDA4"/>
</dbReference>
<dbReference type="InterPro" id="IPR008154">
    <property type="entry name" value="Amyloid_glyco_extra"/>
</dbReference>
<evidence type="ECO:0000256" key="10">
    <source>
        <dbReference type="ARBA" id="ARBA00023157"/>
    </source>
</evidence>
<dbReference type="PANTHER" id="PTHR23103">
    <property type="entry name" value="ALZHEIMER'S DISEASE BETA-AMYLOID RELATED"/>
    <property type="match status" value="1"/>
</dbReference>
<dbReference type="GO" id="GO:0016020">
    <property type="term" value="C:membrane"/>
    <property type="evidence" value="ECO:0007669"/>
    <property type="project" value="UniProtKB-SubCell"/>
</dbReference>
<dbReference type="Pfam" id="PF12925">
    <property type="entry name" value="APP_E2"/>
    <property type="match status" value="1"/>
</dbReference>
<dbReference type="InterPro" id="IPR019744">
    <property type="entry name" value="APP_CUBD_CS"/>
</dbReference>
<dbReference type="CDD" id="cd21709">
    <property type="entry name" value="JMTM_APLP2"/>
    <property type="match status" value="1"/>
</dbReference>
<keyword evidence="2" id="KW-0646">Protease inhibitor</keyword>
<dbReference type="Gene3D" id="3.30.1490.140">
    <property type="entry name" value="Amyloidogenic glycoprotein, copper-binding domain"/>
    <property type="match status" value="1"/>
</dbReference>
<dbReference type="GO" id="GO:0010604">
    <property type="term" value="P:positive regulation of macromolecule metabolic process"/>
    <property type="evidence" value="ECO:0007669"/>
    <property type="project" value="UniProtKB-ARBA"/>
</dbReference>
<keyword evidence="10 12" id="KW-1015">Disulfide bond</keyword>
<dbReference type="GO" id="GO:0099503">
    <property type="term" value="C:secretory vesicle"/>
    <property type="evidence" value="ECO:0007669"/>
    <property type="project" value="UniProtKB-ARBA"/>
</dbReference>
<feature type="compositionally biased region" description="Acidic residues" evidence="13">
    <location>
        <begin position="241"/>
        <end position="259"/>
    </location>
</feature>
<evidence type="ECO:0000256" key="15">
    <source>
        <dbReference type="SAM" id="SignalP"/>
    </source>
</evidence>
<evidence type="ECO:0000256" key="8">
    <source>
        <dbReference type="ARBA" id="ARBA00023008"/>
    </source>
</evidence>
<dbReference type="Gene3D" id="1.20.120.770">
    <property type="entry name" value="Amyloid precursor protein, E2 domain"/>
    <property type="match status" value="1"/>
</dbReference>
<feature type="compositionally biased region" description="Basic and acidic residues" evidence="13">
    <location>
        <begin position="260"/>
        <end position="272"/>
    </location>
</feature>
<dbReference type="FunFam" id="1.20.120.770:FF:000001">
    <property type="entry name" value="Amyloid beta A4 protein-like isoform 1"/>
    <property type="match status" value="1"/>
</dbReference>
<dbReference type="InterPro" id="IPR036454">
    <property type="entry name" value="Amyloid_glyco_heparin-bd_sf"/>
</dbReference>
<feature type="region of interest" description="CuBD subdomain" evidence="12">
    <location>
        <begin position="141"/>
        <end position="199"/>
    </location>
</feature>
<dbReference type="PROSITE" id="PS00320">
    <property type="entry name" value="APP_INTRA"/>
    <property type="match status" value="1"/>
</dbReference>
<dbReference type="PROSITE" id="PS51869">
    <property type="entry name" value="APP_E1"/>
    <property type="match status" value="1"/>
</dbReference>
<evidence type="ECO:0000256" key="1">
    <source>
        <dbReference type="ARBA" id="ARBA00004479"/>
    </source>
</evidence>
<dbReference type="Gene3D" id="6.10.250.1670">
    <property type="match status" value="1"/>
</dbReference>
<feature type="domain" description="E2" evidence="17">
    <location>
        <begin position="302"/>
        <end position="493"/>
    </location>
</feature>
<feature type="disulfide bond" evidence="12">
    <location>
        <begin position="168"/>
        <end position="196"/>
    </location>
</feature>
<evidence type="ECO:0000256" key="2">
    <source>
        <dbReference type="ARBA" id="ARBA00022690"/>
    </source>
</evidence>
<comment type="similarity">
    <text evidence="12">Belongs to the APP family.</text>
</comment>
<sequence length="685" mass="77811">MAAAMGSAVFLLLALLGPMAALAGYIEALAASAGTGFAVAEPQIAMFCGKLNMHVNIQTGKWEPDPSGTKSCFGRKEEILQYCQEMYPDLQITNVVEANQPVSIDSWCKRGKKQCKDYPHIVVPYKCLVGEFVSDVLLVPEKCRFFHKERMDVCESHQHWHTVAKEACLTEGMILHSYGMLLPCGVDQFHGTEYVCCPQTKVVDEALSKEEEDEDDDEDYDLYKSEFPTEAGVEDFTGTAVEEDEDEDDEGEEGEDVVEDRDYYYDSYKVDDYNEENPTEPSSDKAVAEKEVSSDMKLPTDDVDVYFETPADDNEHARFQKAKEQLEVRHHNRMDRVKKEWEEAEHQAVNLPKAERQTLIQHFQAMVKSLEKEAASEKQQLVETHLARVEAMLNDRRRIALENYLAALQADPPRPHRILQALKRYVRAENKDRLHTIRHYQHVLAVDPEKAAQMKSQVMTHLHVIEERMNQSLSLLYKVPYVAEEIQDEIDELLQEQRADMDQFTSSISESQVDVRVSSEESEEIPLDGKPFRPFQVKTFPAVPESEGSGMTELDGLIGAEEKVINSKNKVDENVVIDETLDVKEMIFNAERVGGLVDEPDNDNSLRDDFSFSSSALIGLLVIAVAIATVIVISLVMLRKRQYGTISHGIVEVDPMLTPEERHLSKMQNHGYENPTYKYLEQMQI</sequence>
<feature type="domain" description="E1" evidence="16">
    <location>
        <begin position="38"/>
        <end position="199"/>
    </location>
</feature>
<reference evidence="18" key="1">
    <citation type="submission" date="2025-08" db="UniProtKB">
        <authorList>
            <consortium name="Ensembl"/>
        </authorList>
    </citation>
    <scope>IDENTIFICATION</scope>
</reference>
<dbReference type="GO" id="GO:0140677">
    <property type="term" value="F:molecular function activator activity"/>
    <property type="evidence" value="ECO:0007669"/>
    <property type="project" value="UniProtKB-ARBA"/>
</dbReference>
<dbReference type="Pfam" id="PF12924">
    <property type="entry name" value="APP_Cu_bd"/>
    <property type="match status" value="1"/>
</dbReference>
<dbReference type="GO" id="GO:0009986">
    <property type="term" value="C:cell surface"/>
    <property type="evidence" value="ECO:0007669"/>
    <property type="project" value="UniProtKB-ARBA"/>
</dbReference>
<dbReference type="InterPro" id="IPR036176">
    <property type="entry name" value="E2_sf"/>
</dbReference>
<keyword evidence="6" id="KW-0722">Serine protease inhibitor</keyword>